<evidence type="ECO:0000313" key="2">
    <source>
        <dbReference type="Proteomes" id="UP000258613"/>
    </source>
</evidence>
<dbReference type="KEGG" id="nag:AArcMg_0073"/>
<dbReference type="Proteomes" id="UP000258613">
    <property type="component" value="Chromosome"/>
</dbReference>
<organism evidence="1 2">
    <name type="scientific">Natrarchaeobaculum sulfurireducens</name>
    <dbReference type="NCBI Taxonomy" id="2044521"/>
    <lineage>
        <taxon>Archaea</taxon>
        <taxon>Methanobacteriati</taxon>
        <taxon>Methanobacteriota</taxon>
        <taxon>Stenosarchaea group</taxon>
        <taxon>Halobacteria</taxon>
        <taxon>Halobacteriales</taxon>
        <taxon>Natrialbaceae</taxon>
        <taxon>Natrarchaeobaculum</taxon>
    </lineage>
</organism>
<protein>
    <submittedName>
        <fullName evidence="1">Uncharacterized protein</fullName>
    </submittedName>
</protein>
<dbReference type="AlphaFoldDB" id="A0A346PKR1"/>
<proteinExistence type="predicted"/>
<evidence type="ECO:0000313" key="1">
    <source>
        <dbReference type="EMBL" id="AXR80106.1"/>
    </source>
</evidence>
<keyword evidence="2" id="KW-1185">Reference proteome</keyword>
<gene>
    <name evidence="1" type="ORF">AArcMg_0073</name>
</gene>
<reference evidence="2" key="1">
    <citation type="submission" date="2018-02" db="EMBL/GenBank/DDBJ databases">
        <title>Phenotypic and genomic properties of facultatively anaerobic sulfur-reducing natronoarchaea from hypersaline soda lakes.</title>
        <authorList>
            <person name="Sorokin D.Y."/>
            <person name="Kublanov I.V."/>
            <person name="Roman P."/>
            <person name="Sinninghe Damste J.S."/>
            <person name="Golyshin P.N."/>
            <person name="Rojo D."/>
            <person name="Ciordia S."/>
            <person name="Mena M.D.C."/>
            <person name="Ferrer M."/>
            <person name="Messina E."/>
            <person name="Smedile F."/>
            <person name="La Spada G."/>
            <person name="La Cono V."/>
            <person name="Yakimov M.M."/>
        </authorList>
    </citation>
    <scope>NUCLEOTIDE SEQUENCE [LARGE SCALE GENOMIC DNA]</scope>
    <source>
        <strain evidence="2">AArc-Mg</strain>
    </source>
</reference>
<dbReference type="EMBL" id="CP027033">
    <property type="protein sequence ID" value="AXR80106.1"/>
    <property type="molecule type" value="Genomic_DNA"/>
</dbReference>
<sequence>MSTIGKCAVGRWSKRGVQASLERAPQVTTDGLVRRKRSVFSERVLSLERTREWPVWGAVAPIETGERKRDS</sequence>
<name>A0A346PKR1_9EURY</name>
<accession>A0A346PKR1</accession>